<feature type="transmembrane region" description="Helical" evidence="6">
    <location>
        <begin position="99"/>
        <end position="120"/>
    </location>
</feature>
<dbReference type="PANTHER" id="PTHR30482:SF10">
    <property type="entry name" value="HIGH-AFFINITY BRANCHED-CHAIN AMINO ACID TRANSPORT PROTEIN BRAE"/>
    <property type="match status" value="1"/>
</dbReference>
<feature type="transmembrane region" description="Helical" evidence="6">
    <location>
        <begin position="21"/>
        <end position="41"/>
    </location>
</feature>
<keyword evidence="2" id="KW-1003">Cell membrane</keyword>
<feature type="transmembrane region" description="Helical" evidence="6">
    <location>
        <begin position="298"/>
        <end position="317"/>
    </location>
</feature>
<feature type="transmembrane region" description="Helical" evidence="6">
    <location>
        <begin position="127"/>
        <end position="144"/>
    </location>
</feature>
<dbReference type="PANTHER" id="PTHR30482">
    <property type="entry name" value="HIGH-AFFINITY BRANCHED-CHAIN AMINO ACID TRANSPORT SYSTEM PERMEASE"/>
    <property type="match status" value="1"/>
</dbReference>
<evidence type="ECO:0000256" key="4">
    <source>
        <dbReference type="ARBA" id="ARBA00022989"/>
    </source>
</evidence>
<sequence length="349" mass="38190">MDEIKQSKNPVVAFFRTTPGLYTLIALIMILFVLIDMNFSLLRSRNVSLLIRVTYYSIAALGFNILLGYGGQISLGHAAFMGLGAYITAYITMQLEMSFLLALLIAGIVPTIVGLILGLIALRLERLYLAIATLGLGVTIQYVFQEWTEFTGGFSGMRVSSPELFGIRMSSHNMLIFSIVLLLLFALFSYNFLRSKTGRALVAMRDSDHAAQAMGVSMFKYKLIAFAVSSFYVGVAGGLYAISERFVYPATWGAELSLDILAMVVIGGLASIGGSIAGAAFLVIIPRLTQGIPFIGEIMNINFILTGFALILVIRFFPEGIFRRGIFIITSIKNKLVSKSEQSKEKVDS</sequence>
<dbReference type="EMBL" id="CP158367">
    <property type="protein sequence ID" value="XBX75572.1"/>
    <property type="molecule type" value="Genomic_DNA"/>
</dbReference>
<reference evidence="7" key="2">
    <citation type="submission" date="2024-06" db="EMBL/GenBank/DDBJ databases">
        <authorList>
            <person name="Petrova K.O."/>
            <person name="Toshchakov S.V."/>
            <person name="Boltjanskaja Y.V."/>
            <person name="Kevbrin V."/>
        </authorList>
    </citation>
    <scope>NUCLEOTIDE SEQUENCE</scope>
    <source>
        <strain evidence="7">Z-910T</strain>
    </source>
</reference>
<feature type="transmembrane region" description="Helical" evidence="6">
    <location>
        <begin position="262"/>
        <end position="286"/>
    </location>
</feature>
<evidence type="ECO:0000256" key="5">
    <source>
        <dbReference type="ARBA" id="ARBA00023136"/>
    </source>
</evidence>
<dbReference type="InterPro" id="IPR043428">
    <property type="entry name" value="LivM-like"/>
</dbReference>
<dbReference type="CDD" id="cd06581">
    <property type="entry name" value="TM_PBP1_LivM_like"/>
    <property type="match status" value="1"/>
</dbReference>
<dbReference type="Pfam" id="PF02653">
    <property type="entry name" value="BPD_transp_2"/>
    <property type="match status" value="1"/>
</dbReference>
<dbReference type="InterPro" id="IPR001851">
    <property type="entry name" value="ABC_transp_permease"/>
</dbReference>
<keyword evidence="5 6" id="KW-0472">Membrane</keyword>
<evidence type="ECO:0000256" key="6">
    <source>
        <dbReference type="SAM" id="Phobius"/>
    </source>
</evidence>
<comment type="subcellular location">
    <subcellularLocation>
        <location evidence="1">Cell membrane</location>
        <topology evidence="1">Multi-pass membrane protein</topology>
    </subcellularLocation>
</comment>
<accession>A0AAU7VNP6</accession>
<organism evidence="7">
    <name type="scientific">Proteinivorax tanatarense</name>
    <dbReference type="NCBI Taxonomy" id="1260629"/>
    <lineage>
        <taxon>Bacteria</taxon>
        <taxon>Bacillati</taxon>
        <taxon>Bacillota</taxon>
        <taxon>Clostridia</taxon>
        <taxon>Eubacteriales</taxon>
        <taxon>Proteinivoracaceae</taxon>
        <taxon>Proteinivorax</taxon>
    </lineage>
</organism>
<evidence type="ECO:0000313" key="7">
    <source>
        <dbReference type="EMBL" id="XBX75572.1"/>
    </source>
</evidence>
<dbReference type="GO" id="GO:0005886">
    <property type="term" value="C:plasma membrane"/>
    <property type="evidence" value="ECO:0007669"/>
    <property type="project" value="UniProtKB-SubCell"/>
</dbReference>
<evidence type="ECO:0000256" key="1">
    <source>
        <dbReference type="ARBA" id="ARBA00004651"/>
    </source>
</evidence>
<feature type="transmembrane region" description="Helical" evidence="6">
    <location>
        <begin position="223"/>
        <end position="242"/>
    </location>
</feature>
<keyword evidence="4 6" id="KW-1133">Transmembrane helix</keyword>
<dbReference type="AlphaFoldDB" id="A0AAU7VNP6"/>
<protein>
    <submittedName>
        <fullName evidence="7">Branched-chain amino acid ABC transporter permease</fullName>
    </submittedName>
</protein>
<evidence type="ECO:0000256" key="2">
    <source>
        <dbReference type="ARBA" id="ARBA00022475"/>
    </source>
</evidence>
<feature type="transmembrane region" description="Helical" evidence="6">
    <location>
        <begin position="174"/>
        <end position="193"/>
    </location>
</feature>
<keyword evidence="3 6" id="KW-0812">Transmembrane</keyword>
<reference evidence="7" key="1">
    <citation type="journal article" date="2013" name="Extremophiles">
        <title>Proteinivorax tanatarense gen. nov., sp. nov., an anaerobic, haloalkaliphilic, proteolytic bacterium isolated from a decaying algal bloom, and proposal of Proteinivoraceae fam. nov.</title>
        <authorList>
            <person name="Kevbrin V."/>
            <person name="Boltyanskaya Y."/>
            <person name="Zhilina T."/>
            <person name="Kolganova T."/>
            <person name="Lavrentjeva E."/>
            <person name="Kuznetsov B."/>
        </authorList>
    </citation>
    <scope>NUCLEOTIDE SEQUENCE</scope>
    <source>
        <strain evidence="7">Z-910T</strain>
    </source>
</reference>
<proteinExistence type="predicted"/>
<dbReference type="GO" id="GO:0015658">
    <property type="term" value="F:branched-chain amino acid transmembrane transporter activity"/>
    <property type="evidence" value="ECO:0007669"/>
    <property type="project" value="InterPro"/>
</dbReference>
<dbReference type="RefSeq" id="WP_350344316.1">
    <property type="nucleotide sequence ID" value="NZ_CP158367.1"/>
</dbReference>
<feature type="transmembrane region" description="Helical" evidence="6">
    <location>
        <begin position="74"/>
        <end position="93"/>
    </location>
</feature>
<feature type="transmembrane region" description="Helical" evidence="6">
    <location>
        <begin position="47"/>
        <end position="67"/>
    </location>
</feature>
<name>A0AAU7VNP6_9FIRM</name>
<evidence type="ECO:0000256" key="3">
    <source>
        <dbReference type="ARBA" id="ARBA00022692"/>
    </source>
</evidence>
<gene>
    <name evidence="7" type="ORF">PRVXT_000711</name>
</gene>